<evidence type="ECO:0000259" key="2">
    <source>
        <dbReference type="PROSITE" id="PS50943"/>
    </source>
</evidence>
<dbReference type="PROSITE" id="PS50294">
    <property type="entry name" value="WD_REPEATS_REGION"/>
    <property type="match status" value="1"/>
</dbReference>
<feature type="domain" description="HTH cro/C1-type" evidence="2">
    <location>
        <begin position="22"/>
        <end position="77"/>
    </location>
</feature>
<accession>A0A6G4V4E4</accession>
<dbReference type="InterPro" id="IPR049052">
    <property type="entry name" value="nSTAND1"/>
</dbReference>
<comment type="caution">
    <text evidence="3">The sequence shown here is derived from an EMBL/GenBank/DDBJ whole genome shotgun (WGS) entry which is preliminary data.</text>
</comment>
<dbReference type="Proteomes" id="UP000472335">
    <property type="component" value="Unassembled WGS sequence"/>
</dbReference>
<keyword evidence="4" id="KW-1185">Reference proteome</keyword>
<reference evidence="3 4" key="1">
    <citation type="submission" date="2020-02" db="EMBL/GenBank/DDBJ databases">
        <title>Whole-genome analyses of novel actinobacteria.</title>
        <authorList>
            <person name="Sahin N."/>
            <person name="Gencbay T."/>
        </authorList>
    </citation>
    <scope>NUCLEOTIDE SEQUENCE [LARGE SCALE GENOMIC DNA]</scope>
    <source>
        <strain evidence="3 4">HC44</strain>
    </source>
</reference>
<keyword evidence="1" id="KW-0853">WD repeat</keyword>
<name>A0A6G4V4E4_9ACTN</name>
<sequence>MGRPEADLDPGLGPVQRFAFELRKLRQEAGGITYRQMARQVEVSVTTLSRAAAGEQLPSLPVALAYVRACGGEEKAWERRWREAVTEQARAADLVADETAPSPYRGLARFDVGDADLFFGRDEMADALVRAGTAHRVFAVFGPSGSGKSSLLRAGLIPRLRSLEGPHRPATVRILTPGEHPLRTHDTLCVPAPGEGDTWLVVDQFEEVFTLCRDPAERAGFLARLLAAAEPASRLRVVLGVRADFYGRCAEHRELADALAEANLPVGPMSPAELREAVVRPAQAAGLIVERELTARLVEETGGEPGGLPLLSHALRETWRRRRGRALTMAAYEAAGGVRGAIAQTAEDAYGTLSGEQAVLARQILLRLITPGEGSQDTRRPVDRAELDFAPSGEVALVLDRLARSRLLTLDDDTVDLAHEALITSWPRLSAWIEEARERLRTHRRLTEAARTWDELGRDPGALYRGTRLATADEHLADQPLTPLEEAFLTAARTSRSSELRRRRGLFTTLAALLVLALIAGITAWQQSRTSDRRHHEAEARRIAAVADSVRFADPVRAMQLSVAAWRLAETTETRSALLGATTQQQEDKFSFPDTASRPIKQRLAADGHTLLAVYPDSIRTWDLRTRRLTHTYRGLGKLLHEGEEVDEWTDTVELSPDGRTLALVQEKGVLLWDIRAERIAWRLDGESPSEVRFGPSGRTLVADDIDTSHLLRVWDVRNHRLRTTVSLGFDNAMSARETAVSPDDRLLYACSDDRPPEVWDIAERRKLDLPRLAALGRDACHAQDVAFSPDSRSLAMATDTGIRRWDLGSGRELSRLAAGSPYWLRFSPDGRFLAAVVDGHILVWRLSVPDTPVYRHVLVNELPEEFEFDLPTRTLRYRTEYSTTVRTVSLGPAVTTHWHDTDNDYPLSQLAPDGRTLALFQSPLGGTTRLRLQDTRSGRALATPPVDPCAADVHPEDIDCYDMVAWSANSRYVAVGRVGEDSSGVRAGRQRIIVWDVRTGRAHATVDIRPQEEGFSDIFGIALSPDGDTLLVARELPQAVTEVWDLREQGQVRKARSLTGTGVLGMVVRPDTGKVVDASGAVADPRSGRVVQRTLTEDQTETLAFSADGAYLAASDSGGRVTLWDGDVHTRLGVLAGTYTGAPFPEADSNVTALAFSPDGRTLAVAGLSGTLQLWDTASRSLLGSALPTPGDPILSVAFTEDGDTLYTTGKNVRLQRYEIAPERLVRQACTRAGSSLSPADWKTYLPDIPYRRTC</sequence>
<dbReference type="SMART" id="SM00320">
    <property type="entry name" value="WD40"/>
    <property type="match status" value="7"/>
</dbReference>
<dbReference type="SUPFAM" id="SSF47413">
    <property type="entry name" value="lambda repressor-like DNA-binding domains"/>
    <property type="match status" value="1"/>
</dbReference>
<dbReference type="AlphaFoldDB" id="A0A6G4V4E4"/>
<dbReference type="PROSITE" id="PS50943">
    <property type="entry name" value="HTH_CROC1"/>
    <property type="match status" value="1"/>
</dbReference>
<dbReference type="PANTHER" id="PTHR19879:SF9">
    <property type="entry name" value="TRANSCRIPTION INITIATION FACTOR TFIID SUBUNIT 5"/>
    <property type="match status" value="1"/>
</dbReference>
<dbReference type="PANTHER" id="PTHR19879">
    <property type="entry name" value="TRANSCRIPTION INITIATION FACTOR TFIID"/>
    <property type="match status" value="1"/>
</dbReference>
<dbReference type="SUPFAM" id="SSF50969">
    <property type="entry name" value="YVTN repeat-like/Quinoprotein amine dehydrogenase"/>
    <property type="match status" value="2"/>
</dbReference>
<dbReference type="InterPro" id="IPR027417">
    <property type="entry name" value="P-loop_NTPase"/>
</dbReference>
<evidence type="ECO:0000256" key="1">
    <source>
        <dbReference type="PROSITE-ProRule" id="PRU00221"/>
    </source>
</evidence>
<dbReference type="Gene3D" id="1.10.260.40">
    <property type="entry name" value="lambda repressor-like DNA-binding domains"/>
    <property type="match status" value="1"/>
</dbReference>
<dbReference type="InterPro" id="IPR015943">
    <property type="entry name" value="WD40/YVTN_repeat-like_dom_sf"/>
</dbReference>
<dbReference type="RefSeq" id="WP_165258798.1">
    <property type="nucleotide sequence ID" value="NZ_JAAKZY010000036.1"/>
</dbReference>
<dbReference type="SUPFAM" id="SSF52540">
    <property type="entry name" value="P-loop containing nucleoside triphosphate hydrolases"/>
    <property type="match status" value="1"/>
</dbReference>
<dbReference type="Gene3D" id="2.130.10.10">
    <property type="entry name" value="YVTN repeat-like/Quinoprotein amine dehydrogenase"/>
    <property type="match status" value="4"/>
</dbReference>
<evidence type="ECO:0000313" key="4">
    <source>
        <dbReference type="Proteomes" id="UP000472335"/>
    </source>
</evidence>
<dbReference type="SMART" id="SM00530">
    <property type="entry name" value="HTH_XRE"/>
    <property type="match status" value="1"/>
</dbReference>
<dbReference type="CDD" id="cd00093">
    <property type="entry name" value="HTH_XRE"/>
    <property type="match status" value="1"/>
</dbReference>
<gene>
    <name evidence="3" type="ORF">G5C60_14175</name>
</gene>
<dbReference type="SUPFAM" id="SSF101908">
    <property type="entry name" value="Putative isomerase YbhE"/>
    <property type="match status" value="1"/>
</dbReference>
<dbReference type="Pfam" id="PF00400">
    <property type="entry name" value="WD40"/>
    <property type="match status" value="2"/>
</dbReference>
<dbReference type="InterPro" id="IPR010982">
    <property type="entry name" value="Lambda_DNA-bd_dom_sf"/>
</dbReference>
<evidence type="ECO:0000313" key="3">
    <source>
        <dbReference type="EMBL" id="NGO08723.1"/>
    </source>
</evidence>
<dbReference type="GO" id="GO:0003677">
    <property type="term" value="F:DNA binding"/>
    <property type="evidence" value="ECO:0007669"/>
    <property type="project" value="InterPro"/>
</dbReference>
<dbReference type="Pfam" id="PF13560">
    <property type="entry name" value="HTH_31"/>
    <property type="match status" value="1"/>
</dbReference>
<dbReference type="InterPro" id="IPR001680">
    <property type="entry name" value="WD40_rpt"/>
</dbReference>
<dbReference type="InterPro" id="IPR011044">
    <property type="entry name" value="Quino_amine_DH_bsu"/>
</dbReference>
<protein>
    <submittedName>
        <fullName evidence="3">Helix-turn-helix domain-containing protein</fullName>
    </submittedName>
</protein>
<proteinExistence type="predicted"/>
<dbReference type="EMBL" id="JAAKZY010000036">
    <property type="protein sequence ID" value="NGO08723.1"/>
    <property type="molecule type" value="Genomic_DNA"/>
</dbReference>
<dbReference type="InterPro" id="IPR001387">
    <property type="entry name" value="Cro/C1-type_HTH"/>
</dbReference>
<organism evidence="3 4">
    <name type="scientific">Streptomyces scabichelini</name>
    <dbReference type="NCBI Taxonomy" id="2711217"/>
    <lineage>
        <taxon>Bacteria</taxon>
        <taxon>Bacillati</taxon>
        <taxon>Actinomycetota</taxon>
        <taxon>Actinomycetes</taxon>
        <taxon>Kitasatosporales</taxon>
        <taxon>Streptomycetaceae</taxon>
        <taxon>Streptomyces</taxon>
    </lineage>
</organism>
<dbReference type="PROSITE" id="PS50082">
    <property type="entry name" value="WD_REPEATS_2"/>
    <property type="match status" value="1"/>
</dbReference>
<feature type="repeat" description="WD" evidence="1">
    <location>
        <begin position="1145"/>
        <end position="1186"/>
    </location>
</feature>
<dbReference type="Pfam" id="PF20703">
    <property type="entry name" value="nSTAND1"/>
    <property type="match status" value="1"/>
</dbReference>